<keyword evidence="2" id="KW-0067">ATP-binding</keyword>
<dbReference type="InterPro" id="IPR001054">
    <property type="entry name" value="A/G_cyclase"/>
</dbReference>
<evidence type="ECO:0000313" key="6">
    <source>
        <dbReference type="Proteomes" id="UP001168821"/>
    </source>
</evidence>
<comment type="caution">
    <text evidence="5">The sequence shown here is derived from an EMBL/GenBank/DDBJ whole genome shotgun (WGS) entry which is preliminary data.</text>
</comment>
<keyword evidence="1" id="KW-0547">Nucleotide-binding</keyword>
<dbReference type="Pfam" id="PF00211">
    <property type="entry name" value="Guanylate_cyc"/>
    <property type="match status" value="2"/>
</dbReference>
<dbReference type="InterPro" id="IPR027417">
    <property type="entry name" value="P-loop_NTPase"/>
</dbReference>
<gene>
    <name evidence="5" type="ORF">Zmor_020067</name>
</gene>
<accession>A0AA38M9K6</accession>
<dbReference type="PROSITE" id="PS50125">
    <property type="entry name" value="GUANYLATE_CYCLASE_2"/>
    <property type="match status" value="2"/>
</dbReference>
<dbReference type="PANTHER" id="PTHR16305">
    <property type="entry name" value="TESTICULAR SOLUBLE ADENYLYL CYCLASE"/>
    <property type="match status" value="1"/>
</dbReference>
<dbReference type="CDD" id="cd07302">
    <property type="entry name" value="CHD"/>
    <property type="match status" value="2"/>
</dbReference>
<dbReference type="SUPFAM" id="SSF52540">
    <property type="entry name" value="P-loop containing nucleoside triphosphate hydrolases"/>
    <property type="match status" value="1"/>
</dbReference>
<keyword evidence="6" id="KW-1185">Reference proteome</keyword>
<name>A0AA38M9K6_9CUCU</name>
<dbReference type="Proteomes" id="UP001168821">
    <property type="component" value="Unassembled WGS sequence"/>
</dbReference>
<dbReference type="GO" id="GO:0009190">
    <property type="term" value="P:cyclic nucleotide biosynthetic process"/>
    <property type="evidence" value="ECO:0007669"/>
    <property type="project" value="InterPro"/>
</dbReference>
<protein>
    <recommendedName>
        <fullName evidence="4">Guanylate cyclase domain-containing protein</fullName>
    </recommendedName>
</protein>
<dbReference type="GO" id="GO:0035556">
    <property type="term" value="P:intracellular signal transduction"/>
    <property type="evidence" value="ECO:0007669"/>
    <property type="project" value="InterPro"/>
</dbReference>
<dbReference type="GO" id="GO:0004016">
    <property type="term" value="F:adenylate cyclase activity"/>
    <property type="evidence" value="ECO:0007669"/>
    <property type="project" value="TreeGrafter"/>
</dbReference>
<dbReference type="GO" id="GO:0005524">
    <property type="term" value="F:ATP binding"/>
    <property type="evidence" value="ECO:0007669"/>
    <property type="project" value="UniProtKB-KW"/>
</dbReference>
<dbReference type="SUPFAM" id="SSF55073">
    <property type="entry name" value="Nucleotide cyclase"/>
    <property type="match status" value="2"/>
</dbReference>
<feature type="domain" description="Guanylate cyclase" evidence="4">
    <location>
        <begin position="95"/>
        <end position="224"/>
    </location>
</feature>
<evidence type="ECO:0000259" key="4">
    <source>
        <dbReference type="PROSITE" id="PS50125"/>
    </source>
</evidence>
<dbReference type="PANTHER" id="PTHR16305:SF28">
    <property type="entry name" value="GUANYLATE CYCLASE DOMAIN-CONTAINING PROTEIN"/>
    <property type="match status" value="1"/>
</dbReference>
<evidence type="ECO:0000256" key="2">
    <source>
        <dbReference type="ARBA" id="ARBA00022840"/>
    </source>
</evidence>
<feature type="domain" description="Guanylate cyclase" evidence="4">
    <location>
        <begin position="361"/>
        <end position="485"/>
    </location>
</feature>
<keyword evidence="3" id="KW-0456">Lyase</keyword>
<evidence type="ECO:0000256" key="3">
    <source>
        <dbReference type="ARBA" id="ARBA00023239"/>
    </source>
</evidence>
<reference evidence="5" key="1">
    <citation type="journal article" date="2023" name="G3 (Bethesda)">
        <title>Whole genome assemblies of Zophobas morio and Tenebrio molitor.</title>
        <authorList>
            <person name="Kaur S."/>
            <person name="Stinson S.A."/>
            <person name="diCenzo G.C."/>
        </authorList>
    </citation>
    <scope>NUCLEOTIDE SEQUENCE</scope>
    <source>
        <strain evidence="5">QUZm001</strain>
    </source>
</reference>
<dbReference type="EMBL" id="JALNTZ010000006">
    <property type="protein sequence ID" value="KAJ3648249.1"/>
    <property type="molecule type" value="Genomic_DNA"/>
</dbReference>
<dbReference type="GO" id="GO:0005737">
    <property type="term" value="C:cytoplasm"/>
    <property type="evidence" value="ECO:0007669"/>
    <property type="project" value="TreeGrafter"/>
</dbReference>
<sequence length="1712" mass="196103">MKTGILFAKKTLFSTNITAVTRLDQEDYIWAMRSNTLQEGGDSDVPRQLLFADRKPKVDAKTIKNQKQAEVMASLVPDEVIYNVDDYNHRIYEASFLFGDVSGFTELCEKYAKTGISGPSRMTQVLNKYLGSMVQEIMSHNGDVLKFSGDAFLAIFKISDNTSMRDTVHAAMDTALIIQKNYGSYLTDVGVVIRVKLAISTGPVTFALIGNVSNSHYVVVGQPIWDVKAAEHISSAGDIIVAMVAWKYVNPSEYIYQEMPDNIHIKLISIGPNWRSVLKNEVRTDLAVDTGSIDSESSDSEELIDISREGVMDEFFLRPAVNQAHNPIIKDNLTKFIIAPVMKCINTNEPIEYLTEMRQVTIVFINVVSFQIQEKETVILANESYKVVCSVVDKAKGCVNKVSLFDKDLMFIVIFGLRGFKYELECQMALNCARECHNAISKLDGVLSTSIGVTTGKTYCGVFGHTLRREYTVIGLIVNKAARLMVAYKGKVTCDRDTFLHSKLEADHFVVQEYKPLKGISHPGPVYEFIETDTDYSTVKKISSCPLLGREDKLTLYFQMIKIWRSDDDDSEYPFKMLVIKGEARQGKTRLLDELVYITPETISVNKILLTKKNQKIPYHTIQQIFYLPLQITPETSITEKENKIFSMLEKMRVHAMLCALNDVFGVNFNKSKLYTSMSQLNKRAVLRKLIKYLAHVCFVTPWVFAIDNCEFIDDWSWTVFSKLFEIKNIFIVATMARESLNRSQECKEVIDDLRIKSTTLKPIERFHLGALVCQILDVYAISPELENAVQTKSNGNPGWVESYLISSIQDKALNIMKLTLKDIQELGLVCPPLYMMARVDMETKHKWQEIMEERKLVKGYLVAKDHWGKYIDCCRDTFLNVNIREKMEGIPKGGKVRVCTISETFSSSDNDAELSLDTMVLKTFDSLIYYEQLLVKCGAILGYQFYRKMLLYVMSAVDVRKAALAVKKLFEIKVLTCAKGDFQEEGTGIFQERLLNPEEEFEPACLCRGLTVYEQCMDLPKYASCGFLQFRSSLFRDITYNLLTDNQKKEFHHRAIDYLERETHKCKACGGGFFERILGIRHDKEFVTLKCKEKKLGDDFQWEAKSNVSKSTAYSESALSGSISSVSKDPFVGISMVKKMRTSFSLTKAFSKEDFTECQCRLILSTTYAQLIEHCNGAGKLTKLIAAMMKYGYINITSSNIPLAMGTLNEALKVLERLHTKPEVTENLWRFTLIRAKIHILMGYSFLEMGHLNEAHENLHAALKQYGIKFPTGWSRQMRKCVYALKHIWGFSFSPKALIKHLDHWETVYLNDLSVCLSHLCTLYMTKNDWKNADMAATWSLTKSLASFSNFRVICTACANMIHLTQHFGRWKMCAALEVYALRICHIKHDDIMSDDLRCIAKLYGTIFTFRLHRAQTDQAIHMGYIILRLCNSISAANIILPLLPYLLTILLLGKHFRNVDSILKDMHELGQNSSDLTGKVWYYAQCLAIHIETGYMVVHYDSCQSFYQLENENWIHIHETDAVKKFLTLMWLWCMRDEQWEQAMIWSEKVDTCLGLTKADSLSYKLTSLYVFEGLLLYLVHNKDIGNIIEIHDIEDRINKLLKCIENATKRDEIFFPRLYHLKAYYRHITHGDSKVQELLQKGLAFAQKHGNLLDAEWIRHSKKAWNNELKSAVYTFWKEHSDIDNTADFRELVTSERVGFFSLPTPHYK</sequence>
<evidence type="ECO:0000313" key="5">
    <source>
        <dbReference type="EMBL" id="KAJ3648249.1"/>
    </source>
</evidence>
<dbReference type="InterPro" id="IPR029787">
    <property type="entry name" value="Nucleotide_cyclase"/>
</dbReference>
<dbReference type="Gene3D" id="3.30.70.1230">
    <property type="entry name" value="Nucleotide cyclase"/>
    <property type="match status" value="2"/>
</dbReference>
<proteinExistence type="predicted"/>
<organism evidence="5 6">
    <name type="scientific">Zophobas morio</name>
    <dbReference type="NCBI Taxonomy" id="2755281"/>
    <lineage>
        <taxon>Eukaryota</taxon>
        <taxon>Metazoa</taxon>
        <taxon>Ecdysozoa</taxon>
        <taxon>Arthropoda</taxon>
        <taxon>Hexapoda</taxon>
        <taxon>Insecta</taxon>
        <taxon>Pterygota</taxon>
        <taxon>Neoptera</taxon>
        <taxon>Endopterygota</taxon>
        <taxon>Coleoptera</taxon>
        <taxon>Polyphaga</taxon>
        <taxon>Cucujiformia</taxon>
        <taxon>Tenebrionidae</taxon>
        <taxon>Zophobas</taxon>
    </lineage>
</organism>
<evidence type="ECO:0000256" key="1">
    <source>
        <dbReference type="ARBA" id="ARBA00022741"/>
    </source>
</evidence>
<dbReference type="FunFam" id="3.30.70.1230:FF:000017">
    <property type="entry name" value="Adenylate cyclase type 10"/>
    <property type="match status" value="1"/>
</dbReference>